<gene>
    <name evidence="3" type="ORF">CRG98_046548</name>
</gene>
<dbReference type="EMBL" id="PGOL01007088">
    <property type="protein sequence ID" value="PKI33061.1"/>
    <property type="molecule type" value="Genomic_DNA"/>
</dbReference>
<name>A0A2I0HN21_PUNGR</name>
<feature type="domain" description="DUF7745" evidence="2">
    <location>
        <begin position="43"/>
        <end position="341"/>
    </location>
</feature>
<reference evidence="3 4" key="1">
    <citation type="submission" date="2017-11" db="EMBL/GenBank/DDBJ databases">
        <title>De-novo sequencing of pomegranate (Punica granatum L.) genome.</title>
        <authorList>
            <person name="Akparov Z."/>
            <person name="Amiraslanov A."/>
            <person name="Hajiyeva S."/>
            <person name="Abbasov M."/>
            <person name="Kaur K."/>
            <person name="Hamwieh A."/>
            <person name="Solovyev V."/>
            <person name="Salamov A."/>
            <person name="Braich B."/>
            <person name="Kosarev P."/>
            <person name="Mahmoud A."/>
            <person name="Hajiyev E."/>
            <person name="Babayeva S."/>
            <person name="Izzatullayeva V."/>
            <person name="Mammadov A."/>
            <person name="Mammadov A."/>
            <person name="Sharifova S."/>
            <person name="Ojaghi J."/>
            <person name="Eynullazada K."/>
            <person name="Bayramov B."/>
            <person name="Abdulazimova A."/>
            <person name="Shahmuradov I."/>
        </authorList>
    </citation>
    <scope>NUCLEOTIDE SEQUENCE [LARGE SCALE GENOMIC DNA]</scope>
    <source>
        <strain evidence="4">cv. AG2017</strain>
        <tissue evidence="3">Leaf</tissue>
    </source>
</reference>
<dbReference type="PANTHER" id="PTHR48200">
    <property type="entry name" value="PROTEIN, PUTATIVE-RELATED"/>
    <property type="match status" value="1"/>
</dbReference>
<evidence type="ECO:0000313" key="4">
    <source>
        <dbReference type="Proteomes" id="UP000233551"/>
    </source>
</evidence>
<dbReference type="AlphaFoldDB" id="A0A2I0HN21"/>
<accession>A0A2I0HN21</accession>
<comment type="caution">
    <text evidence="3">The sequence shown here is derived from an EMBL/GenBank/DDBJ whole genome shotgun (WGS) entry which is preliminary data.</text>
</comment>
<dbReference type="Proteomes" id="UP000233551">
    <property type="component" value="Unassembled WGS sequence"/>
</dbReference>
<evidence type="ECO:0000313" key="3">
    <source>
        <dbReference type="EMBL" id="PKI33061.1"/>
    </source>
</evidence>
<proteinExistence type="predicted"/>
<feature type="region of interest" description="Disordered" evidence="1">
    <location>
        <begin position="397"/>
        <end position="432"/>
    </location>
</feature>
<feature type="non-terminal residue" evidence="3">
    <location>
        <position position="457"/>
    </location>
</feature>
<dbReference type="Pfam" id="PF24924">
    <property type="entry name" value="DUF7745"/>
    <property type="match status" value="1"/>
</dbReference>
<keyword evidence="4" id="KW-1185">Reference proteome</keyword>
<dbReference type="InterPro" id="IPR056647">
    <property type="entry name" value="DUF7745"/>
</dbReference>
<sequence>MDRSTPGLKLEAITPPRQEIMRIWRTLRLVDCSFIQGIIEDVVMLTETPVDWICLRTAAEFWDPQHAVFNFQGTELAPTIEEYTTLIQSPTPTTQGIFVPNPFIVIRSQLSTLLDIPVQEVHQELHQGWDHGVRIAWLSDWTLLRAFTPSIGSYQRDACHGFLLLIFGTLLFPHALNLIDGAIAQVVLQAVGGHSYVEALLAETIRSLDYVREVRRGRMRGSPHLLQVWLLAHIRPFCSSHPFSYIADERSLIVLQVLVFPPPERSFSEWRHFLRELTPARFLWVARWNPGGPMITGCPGIVGVPLLSRLGSTLIFPSRVIRQLGGLQDIPAEAYRLPYRIQWADSTSTTPARFLQIREIHRQRDASIIQRLYFLEHPTDEERAIFATSAYAAQFYSQGPTSPQRPQTIPIPRAAPTSAPEAESSTQAAMRAELHSIREERDRLRCELVDSRAEVAD</sequence>
<organism evidence="3 4">
    <name type="scientific">Punica granatum</name>
    <name type="common">Pomegranate</name>
    <dbReference type="NCBI Taxonomy" id="22663"/>
    <lineage>
        <taxon>Eukaryota</taxon>
        <taxon>Viridiplantae</taxon>
        <taxon>Streptophyta</taxon>
        <taxon>Embryophyta</taxon>
        <taxon>Tracheophyta</taxon>
        <taxon>Spermatophyta</taxon>
        <taxon>Magnoliopsida</taxon>
        <taxon>eudicotyledons</taxon>
        <taxon>Gunneridae</taxon>
        <taxon>Pentapetalae</taxon>
        <taxon>rosids</taxon>
        <taxon>malvids</taxon>
        <taxon>Myrtales</taxon>
        <taxon>Lythraceae</taxon>
        <taxon>Punica</taxon>
    </lineage>
</organism>
<evidence type="ECO:0000259" key="2">
    <source>
        <dbReference type="Pfam" id="PF24924"/>
    </source>
</evidence>
<evidence type="ECO:0000256" key="1">
    <source>
        <dbReference type="SAM" id="MobiDB-lite"/>
    </source>
</evidence>
<protein>
    <recommendedName>
        <fullName evidence="2">DUF7745 domain-containing protein</fullName>
    </recommendedName>
</protein>
<feature type="compositionally biased region" description="Polar residues" evidence="1">
    <location>
        <begin position="397"/>
        <end position="407"/>
    </location>
</feature>
<dbReference type="PANTHER" id="PTHR48200:SF1">
    <property type="entry name" value="AMINOTRANSFERASE-LIKE PLANT MOBILE DOMAIN-CONTAINING PROTEIN"/>
    <property type="match status" value="1"/>
</dbReference>
<feature type="compositionally biased region" description="Low complexity" evidence="1">
    <location>
        <begin position="414"/>
        <end position="426"/>
    </location>
</feature>